<dbReference type="PANTHER" id="PTHR34406:SF1">
    <property type="entry name" value="PROTEIN YCEI"/>
    <property type="match status" value="1"/>
</dbReference>
<gene>
    <name evidence="3" type="ORF">GCM10022229_00990</name>
</gene>
<dbReference type="EMBL" id="BAAAZU010000001">
    <property type="protein sequence ID" value="GAA3912198.1"/>
    <property type="molecule type" value="Genomic_DNA"/>
</dbReference>
<dbReference type="SMART" id="SM00867">
    <property type="entry name" value="YceI"/>
    <property type="match status" value="1"/>
</dbReference>
<reference evidence="4" key="1">
    <citation type="journal article" date="2019" name="Int. J. Syst. Evol. Microbiol.">
        <title>The Global Catalogue of Microorganisms (GCM) 10K type strain sequencing project: providing services to taxonomists for standard genome sequencing and annotation.</title>
        <authorList>
            <consortium name="The Broad Institute Genomics Platform"/>
            <consortium name="The Broad Institute Genome Sequencing Center for Infectious Disease"/>
            <person name="Wu L."/>
            <person name="Ma J."/>
        </authorList>
    </citation>
    <scope>NUCLEOTIDE SEQUENCE [LARGE SCALE GENOMIC DNA]</scope>
    <source>
        <strain evidence="4">JCM 16916</strain>
    </source>
</reference>
<keyword evidence="4" id="KW-1185">Reference proteome</keyword>
<dbReference type="Gene3D" id="2.40.128.110">
    <property type="entry name" value="Lipid/polyisoprenoid-binding, YceI-like"/>
    <property type="match status" value="1"/>
</dbReference>
<dbReference type="SUPFAM" id="SSF101874">
    <property type="entry name" value="YceI-like"/>
    <property type="match status" value="1"/>
</dbReference>
<feature type="signal peptide" evidence="1">
    <location>
        <begin position="1"/>
        <end position="26"/>
    </location>
</feature>
<evidence type="ECO:0000313" key="3">
    <source>
        <dbReference type="EMBL" id="GAA3912198.1"/>
    </source>
</evidence>
<sequence>MAVTGRGTAAAVVALLTLALLGPVHATQIDQEASRVGFTLKTRWGKTLVGHFPRHEGVITRMSGGMHQVRLRLSTADVEIEDSTTFTRLTRGDGFFDAARYPWVEFVSDPYPVSLIREGGRLGGVLTIRGVERRETFVVSPPDCDDPGVGCDIVARGTVDRDDYHMGRWGFALSDEVVFSLHMRIAPDDGT</sequence>
<comment type="caution">
    <text evidence="3">The sequence shown here is derived from an EMBL/GenBank/DDBJ whole genome shotgun (WGS) entry which is preliminary data.</text>
</comment>
<keyword evidence="1" id="KW-0732">Signal</keyword>
<proteinExistence type="predicted"/>
<dbReference type="Pfam" id="PF04264">
    <property type="entry name" value="YceI"/>
    <property type="match status" value="1"/>
</dbReference>
<dbReference type="Proteomes" id="UP001501727">
    <property type="component" value="Unassembled WGS sequence"/>
</dbReference>
<feature type="domain" description="Lipid/polyisoprenoid-binding YceI-like" evidence="2">
    <location>
        <begin position="26"/>
        <end position="186"/>
    </location>
</feature>
<dbReference type="InterPro" id="IPR036761">
    <property type="entry name" value="TTHA0802/YceI-like_sf"/>
</dbReference>
<dbReference type="PANTHER" id="PTHR34406">
    <property type="entry name" value="PROTEIN YCEI"/>
    <property type="match status" value="1"/>
</dbReference>
<protein>
    <recommendedName>
        <fullName evidence="2">Lipid/polyisoprenoid-binding YceI-like domain-containing protein</fullName>
    </recommendedName>
</protein>
<name>A0ABP7M4Y2_9GAMM</name>
<evidence type="ECO:0000313" key="4">
    <source>
        <dbReference type="Proteomes" id="UP001501727"/>
    </source>
</evidence>
<organism evidence="3 4">
    <name type="scientific">Luteimonas lutimaris</name>
    <dbReference type="NCBI Taxonomy" id="698645"/>
    <lineage>
        <taxon>Bacteria</taxon>
        <taxon>Pseudomonadati</taxon>
        <taxon>Pseudomonadota</taxon>
        <taxon>Gammaproteobacteria</taxon>
        <taxon>Lysobacterales</taxon>
        <taxon>Lysobacteraceae</taxon>
        <taxon>Luteimonas</taxon>
    </lineage>
</organism>
<accession>A0ABP7M4Y2</accession>
<evidence type="ECO:0000259" key="2">
    <source>
        <dbReference type="SMART" id="SM00867"/>
    </source>
</evidence>
<feature type="chain" id="PRO_5045628001" description="Lipid/polyisoprenoid-binding YceI-like domain-containing protein" evidence="1">
    <location>
        <begin position="27"/>
        <end position="191"/>
    </location>
</feature>
<evidence type="ECO:0000256" key="1">
    <source>
        <dbReference type="SAM" id="SignalP"/>
    </source>
</evidence>
<dbReference type="InterPro" id="IPR007372">
    <property type="entry name" value="Lipid/polyisoprenoid-bd_YceI"/>
</dbReference>